<protein>
    <recommendedName>
        <fullName evidence="9">Transcription factor domain-containing protein</fullName>
    </recommendedName>
</protein>
<evidence type="ECO:0000313" key="8">
    <source>
        <dbReference type="Proteomes" id="UP000030752"/>
    </source>
</evidence>
<evidence type="ECO:0008006" key="9">
    <source>
        <dbReference type="Google" id="ProtNLM"/>
    </source>
</evidence>
<dbReference type="GO" id="GO:0046872">
    <property type="term" value="F:metal ion binding"/>
    <property type="evidence" value="ECO:0007669"/>
    <property type="project" value="UniProtKB-KW"/>
</dbReference>
<evidence type="ECO:0000256" key="6">
    <source>
        <dbReference type="ARBA" id="ARBA00023242"/>
    </source>
</evidence>
<evidence type="ECO:0000256" key="5">
    <source>
        <dbReference type="ARBA" id="ARBA00023163"/>
    </source>
</evidence>
<keyword evidence="2" id="KW-0862">Zinc</keyword>
<dbReference type="VEuPathDB" id="FungiDB:HMPREF1541_06276"/>
<accession>W2RPJ3</accession>
<dbReference type="PANTHER" id="PTHR36206:SF13">
    <property type="entry name" value="TRANSCRIPTIONAL REGULATORY PROTEIN MOC3"/>
    <property type="match status" value="1"/>
</dbReference>
<name>W2RPJ3_CYPE1</name>
<proteinExistence type="predicted"/>
<keyword evidence="8" id="KW-1185">Reference proteome</keyword>
<evidence type="ECO:0000256" key="1">
    <source>
        <dbReference type="ARBA" id="ARBA00022723"/>
    </source>
</evidence>
<evidence type="ECO:0000256" key="4">
    <source>
        <dbReference type="ARBA" id="ARBA00023125"/>
    </source>
</evidence>
<keyword evidence="1" id="KW-0479">Metal-binding</keyword>
<organism evidence="7 8">
    <name type="scientific">Cyphellophora europaea (strain CBS 101466)</name>
    <name type="common">Phialophora europaea</name>
    <dbReference type="NCBI Taxonomy" id="1220924"/>
    <lineage>
        <taxon>Eukaryota</taxon>
        <taxon>Fungi</taxon>
        <taxon>Dikarya</taxon>
        <taxon>Ascomycota</taxon>
        <taxon>Pezizomycotina</taxon>
        <taxon>Eurotiomycetes</taxon>
        <taxon>Chaetothyriomycetidae</taxon>
        <taxon>Chaetothyriales</taxon>
        <taxon>Cyphellophoraceae</taxon>
        <taxon>Cyphellophora</taxon>
    </lineage>
</organism>
<sequence>MERRCVRALDTTGLDRPGKSALREVLRLCPMYPTSAIVALEALEALNEQNAIKRPSQSASVDSLYGESVHLLSKEISSNSSSPMSLYITALLLLAIELLQRRRQNGLKHGIAAVQSLSTSTNQQPGSRSIGHLGRIYDLQCMLYSEGVRLPTLEAADPPVFSIHEEVDWRQVECRSIEALHYAQACIARVYHDSIAADTGMHESAISGCTQRLVKWRECLQRQLTVIKDASSRSILLILQNLFILTLLQVKCLFVTYEMQWDAHRDDYDAIVQSADEFFAACATASDDNCSSFTLQVGVIPPLHMVALKCRHLDLRKRAIAHLESAGCEGPFIGPQLAAMARSCMELERQMTSDGVASTDASANQLSSKLPEEHLRVANCTLLEHNGEANGSNRSSPFTGWTTVRFLRRRKPGTVTRARVLTSTSFRSAPDLGQLQGEELDPEMWEEWTEKILFGKEVDRKDQLSRTAKLAGIATSKTPTPRNEQ</sequence>
<evidence type="ECO:0000256" key="3">
    <source>
        <dbReference type="ARBA" id="ARBA00023015"/>
    </source>
</evidence>
<evidence type="ECO:0000256" key="2">
    <source>
        <dbReference type="ARBA" id="ARBA00022833"/>
    </source>
</evidence>
<keyword evidence="4" id="KW-0238">DNA-binding</keyword>
<dbReference type="Proteomes" id="UP000030752">
    <property type="component" value="Unassembled WGS sequence"/>
</dbReference>
<dbReference type="HOGENOM" id="CLU_562595_0_0_1"/>
<gene>
    <name evidence="7" type="ORF">HMPREF1541_06276</name>
</gene>
<keyword evidence="6" id="KW-0539">Nucleus</keyword>
<evidence type="ECO:0000313" key="7">
    <source>
        <dbReference type="EMBL" id="ETN38245.1"/>
    </source>
</evidence>
<dbReference type="AlphaFoldDB" id="W2RPJ3"/>
<dbReference type="EMBL" id="KB822722">
    <property type="protein sequence ID" value="ETN38245.1"/>
    <property type="molecule type" value="Genomic_DNA"/>
</dbReference>
<dbReference type="InParanoid" id="W2RPJ3"/>
<reference evidence="7 8" key="1">
    <citation type="submission" date="2013-03" db="EMBL/GenBank/DDBJ databases">
        <title>The Genome Sequence of Phialophora europaea CBS 101466.</title>
        <authorList>
            <consortium name="The Broad Institute Genomics Platform"/>
            <person name="Cuomo C."/>
            <person name="de Hoog S."/>
            <person name="Gorbushina A."/>
            <person name="Walker B."/>
            <person name="Young S.K."/>
            <person name="Zeng Q."/>
            <person name="Gargeya S."/>
            <person name="Fitzgerald M."/>
            <person name="Haas B."/>
            <person name="Abouelleil A."/>
            <person name="Allen A.W."/>
            <person name="Alvarado L."/>
            <person name="Arachchi H.M."/>
            <person name="Berlin A.M."/>
            <person name="Chapman S.B."/>
            <person name="Gainer-Dewar J."/>
            <person name="Goldberg J."/>
            <person name="Griggs A."/>
            <person name="Gujja S."/>
            <person name="Hansen M."/>
            <person name="Howarth C."/>
            <person name="Imamovic A."/>
            <person name="Ireland A."/>
            <person name="Larimer J."/>
            <person name="McCowan C."/>
            <person name="Murphy C."/>
            <person name="Pearson M."/>
            <person name="Poon T.W."/>
            <person name="Priest M."/>
            <person name="Roberts A."/>
            <person name="Saif S."/>
            <person name="Shea T."/>
            <person name="Sisk P."/>
            <person name="Sykes S."/>
            <person name="Wortman J."/>
            <person name="Nusbaum C."/>
            <person name="Birren B."/>
        </authorList>
    </citation>
    <scope>NUCLEOTIDE SEQUENCE [LARGE SCALE GENOMIC DNA]</scope>
    <source>
        <strain evidence="7 8">CBS 101466</strain>
    </source>
</reference>
<keyword evidence="5" id="KW-0804">Transcription</keyword>
<dbReference type="PANTHER" id="PTHR36206">
    <property type="entry name" value="ASPERCRYPTIN BIOSYNTHESIS CLUSTER-SPECIFIC TRANSCRIPTION REGULATOR ATNN-RELATED"/>
    <property type="match status" value="1"/>
</dbReference>
<dbReference type="RefSeq" id="XP_008718834.1">
    <property type="nucleotide sequence ID" value="XM_008720612.1"/>
</dbReference>
<dbReference type="GeneID" id="19973615"/>
<dbReference type="InterPro" id="IPR052360">
    <property type="entry name" value="Transcr_Regulatory_Proteins"/>
</dbReference>
<keyword evidence="3" id="KW-0805">Transcription regulation</keyword>
<dbReference type="GO" id="GO:0003677">
    <property type="term" value="F:DNA binding"/>
    <property type="evidence" value="ECO:0007669"/>
    <property type="project" value="UniProtKB-KW"/>
</dbReference>
<dbReference type="OrthoDB" id="2593732at2759"/>